<name>A0A6J5QFW1_9CAUD</name>
<evidence type="ECO:0000313" key="3">
    <source>
        <dbReference type="EMBL" id="CAB4183600.1"/>
    </source>
</evidence>
<protein>
    <submittedName>
        <fullName evidence="3">Uncharacterized protein</fullName>
    </submittedName>
</protein>
<accession>A0A6J5QFW1</accession>
<dbReference type="EMBL" id="LR797322">
    <property type="protein sequence ID" value="CAB4202920.1"/>
    <property type="molecule type" value="Genomic_DNA"/>
</dbReference>
<evidence type="ECO:0000313" key="1">
    <source>
        <dbReference type="EMBL" id="CAB4151919.1"/>
    </source>
</evidence>
<evidence type="ECO:0000313" key="4">
    <source>
        <dbReference type="EMBL" id="CAB4202920.1"/>
    </source>
</evidence>
<reference evidence="3" key="1">
    <citation type="submission" date="2020-05" db="EMBL/GenBank/DDBJ databases">
        <authorList>
            <person name="Chiriac C."/>
            <person name="Salcher M."/>
            <person name="Ghai R."/>
            <person name="Kavagutti S V."/>
        </authorList>
    </citation>
    <scope>NUCLEOTIDE SEQUENCE</scope>
</reference>
<dbReference type="EMBL" id="LR796570">
    <property type="protein sequence ID" value="CAB4151919.1"/>
    <property type="molecule type" value="Genomic_DNA"/>
</dbReference>
<evidence type="ECO:0000313" key="2">
    <source>
        <dbReference type="EMBL" id="CAB4172465.1"/>
    </source>
</evidence>
<dbReference type="EMBL" id="LR797047">
    <property type="protein sequence ID" value="CAB4183600.1"/>
    <property type="molecule type" value="Genomic_DNA"/>
</dbReference>
<dbReference type="EMBL" id="LR796883">
    <property type="protein sequence ID" value="CAB4172465.1"/>
    <property type="molecule type" value="Genomic_DNA"/>
</dbReference>
<organism evidence="3">
    <name type="scientific">uncultured Caudovirales phage</name>
    <dbReference type="NCBI Taxonomy" id="2100421"/>
    <lineage>
        <taxon>Viruses</taxon>
        <taxon>Duplodnaviria</taxon>
        <taxon>Heunggongvirae</taxon>
        <taxon>Uroviricota</taxon>
        <taxon>Caudoviricetes</taxon>
        <taxon>Peduoviridae</taxon>
        <taxon>Maltschvirus</taxon>
        <taxon>Maltschvirus maltsch</taxon>
    </lineage>
</organism>
<evidence type="ECO:0000313" key="6">
    <source>
        <dbReference type="EMBL" id="CAB5229231.1"/>
    </source>
</evidence>
<gene>
    <name evidence="3" type="ORF">UFOVP1104_36</name>
    <name evidence="4" type="ORF">UFOVP1371_49</name>
    <name evidence="5" type="ORF">UFOVP1468_57</name>
    <name evidence="6" type="ORF">UFOVP1555_7</name>
    <name evidence="1" type="ORF">UFOVP596_40</name>
    <name evidence="2" type="ORF">UFOVP938_4</name>
</gene>
<proteinExistence type="predicted"/>
<evidence type="ECO:0000313" key="5">
    <source>
        <dbReference type="EMBL" id="CAB4214831.1"/>
    </source>
</evidence>
<dbReference type="EMBL" id="LR798399">
    <property type="protein sequence ID" value="CAB5229231.1"/>
    <property type="molecule type" value="Genomic_DNA"/>
</dbReference>
<dbReference type="EMBL" id="LR797416">
    <property type="protein sequence ID" value="CAB4214831.1"/>
    <property type="molecule type" value="Genomic_DNA"/>
</dbReference>
<sequence length="130" mass="15260">MSRVELLRVIKKFLQDDRRGISQKLFAELAGVSVGHLLDVFIKEEHPLSEWVQRRVSKAYQHFRDGEVAVMLDKGHHKFVQYRRQPKPRMARSMGLEVENGVIKLRVGVKNRVDYEERNIDEQLRGKHNG</sequence>